<dbReference type="InterPro" id="IPR002018">
    <property type="entry name" value="CarbesteraseB"/>
</dbReference>
<dbReference type="EC" id="3.1.1.-" evidence="3"/>
<dbReference type="PANTHER" id="PTHR43918:SF4">
    <property type="entry name" value="CARBOXYLIC ESTER HYDROLASE"/>
    <property type="match status" value="1"/>
</dbReference>
<organism evidence="5 6">
    <name type="scientific">Zopfia rhizophila CBS 207.26</name>
    <dbReference type="NCBI Taxonomy" id="1314779"/>
    <lineage>
        <taxon>Eukaryota</taxon>
        <taxon>Fungi</taxon>
        <taxon>Dikarya</taxon>
        <taxon>Ascomycota</taxon>
        <taxon>Pezizomycotina</taxon>
        <taxon>Dothideomycetes</taxon>
        <taxon>Dothideomycetes incertae sedis</taxon>
        <taxon>Zopfiaceae</taxon>
        <taxon>Zopfia</taxon>
    </lineage>
</organism>
<reference evidence="5" key="1">
    <citation type="journal article" date="2020" name="Stud. Mycol.">
        <title>101 Dothideomycetes genomes: a test case for predicting lifestyles and emergence of pathogens.</title>
        <authorList>
            <person name="Haridas S."/>
            <person name="Albert R."/>
            <person name="Binder M."/>
            <person name="Bloem J."/>
            <person name="Labutti K."/>
            <person name="Salamov A."/>
            <person name="Andreopoulos B."/>
            <person name="Baker S."/>
            <person name="Barry K."/>
            <person name="Bills G."/>
            <person name="Bluhm B."/>
            <person name="Cannon C."/>
            <person name="Castanera R."/>
            <person name="Culley D."/>
            <person name="Daum C."/>
            <person name="Ezra D."/>
            <person name="Gonzalez J."/>
            <person name="Henrissat B."/>
            <person name="Kuo A."/>
            <person name="Liang C."/>
            <person name="Lipzen A."/>
            <person name="Lutzoni F."/>
            <person name="Magnuson J."/>
            <person name="Mondo S."/>
            <person name="Nolan M."/>
            <person name="Ohm R."/>
            <person name="Pangilinan J."/>
            <person name="Park H.-J."/>
            <person name="Ramirez L."/>
            <person name="Alfaro M."/>
            <person name="Sun H."/>
            <person name="Tritt A."/>
            <person name="Yoshinaga Y."/>
            <person name="Zwiers L.-H."/>
            <person name="Turgeon B."/>
            <person name="Goodwin S."/>
            <person name="Spatafora J."/>
            <person name="Crous P."/>
            <person name="Grigoriev I."/>
        </authorList>
    </citation>
    <scope>NUCLEOTIDE SEQUENCE</scope>
    <source>
        <strain evidence="5">CBS 207.26</strain>
    </source>
</reference>
<dbReference type="OrthoDB" id="408631at2759"/>
<evidence type="ECO:0000313" key="5">
    <source>
        <dbReference type="EMBL" id="KAF2184769.1"/>
    </source>
</evidence>
<dbReference type="InterPro" id="IPR029058">
    <property type="entry name" value="AB_hydrolase_fold"/>
</dbReference>
<dbReference type="InterPro" id="IPR019819">
    <property type="entry name" value="Carboxylesterase_B_CS"/>
</dbReference>
<keyword evidence="3" id="KW-0732">Signal</keyword>
<comment type="similarity">
    <text evidence="1 3">Belongs to the type-B carboxylesterase/lipase family.</text>
</comment>
<proteinExistence type="inferred from homology"/>
<dbReference type="Proteomes" id="UP000800200">
    <property type="component" value="Unassembled WGS sequence"/>
</dbReference>
<evidence type="ECO:0000256" key="3">
    <source>
        <dbReference type="RuleBase" id="RU361235"/>
    </source>
</evidence>
<dbReference type="GO" id="GO:0052689">
    <property type="term" value="F:carboxylic ester hydrolase activity"/>
    <property type="evidence" value="ECO:0007669"/>
    <property type="project" value="TreeGrafter"/>
</dbReference>
<gene>
    <name evidence="5" type="ORF">K469DRAFT_633038</name>
</gene>
<dbReference type="EMBL" id="ML994636">
    <property type="protein sequence ID" value="KAF2184769.1"/>
    <property type="molecule type" value="Genomic_DNA"/>
</dbReference>
<evidence type="ECO:0000256" key="2">
    <source>
        <dbReference type="ARBA" id="ARBA00022801"/>
    </source>
</evidence>
<feature type="domain" description="Carboxylesterase type B" evidence="4">
    <location>
        <begin position="26"/>
        <end position="482"/>
    </location>
</feature>
<dbReference type="SUPFAM" id="SSF53474">
    <property type="entry name" value="alpha/beta-Hydrolases"/>
    <property type="match status" value="1"/>
</dbReference>
<sequence length="540" mass="57720">MHSSFMATVLAVLLSGVNPTLANPQTPTVTIDAGVIVGTTTSLPRAATSVNQFLGVPFGAPPKRFSTPQKPQSWSQPLNTTALKPACIQQFKYPEAYRNVTQEIFNTPAPEESEDCLYLNVLAPAAPASGKGRAVLFWIYGGALQFGHGGHYAYDGSAFAAHEDVIVVTINYRTNVFGFPSSPELPLQGRNLGFLDQRLALDWVQRNIHAFGGDAAKVTIFGESAGSWSVDALLTSFPKASHPPFRAAIMQSGQISYRGNPSPGKLWPDATPAWYTLAAALNCTDHQSNLTCISEAPTATIKDIIERQYLSFTPAYDNVTLNANAAHARTSGNIANIPILSGTDAQEERFIILGQNNVSAYLNGVIGDQPPEVRAAIKAAYPVGGSEFPTAFDAIAQMETEVSFHCGAALLANDTATAGIPSWRYYFNASFPNTQTFPGEGVYHSSEIYIVFGTYPAVNVTAQEYALHNYMRSVWAQFAKGPNAGPGWNAVGTGSSYFGGAADLDVGLIGSDGGSGVKVIRQSDVDSRCGLWAPILKRTF</sequence>
<dbReference type="InterPro" id="IPR050654">
    <property type="entry name" value="AChE-related_enzymes"/>
</dbReference>
<dbReference type="Pfam" id="PF00135">
    <property type="entry name" value="COesterase"/>
    <property type="match status" value="1"/>
</dbReference>
<accession>A0A6A6E2F9</accession>
<keyword evidence="6" id="KW-1185">Reference proteome</keyword>
<dbReference type="PANTHER" id="PTHR43918">
    <property type="entry name" value="ACETYLCHOLINESTERASE"/>
    <property type="match status" value="1"/>
</dbReference>
<evidence type="ECO:0000259" key="4">
    <source>
        <dbReference type="Pfam" id="PF00135"/>
    </source>
</evidence>
<feature type="chain" id="PRO_5025710500" description="Carboxylic ester hydrolase" evidence="3">
    <location>
        <begin position="23"/>
        <end position="540"/>
    </location>
</feature>
<evidence type="ECO:0000313" key="6">
    <source>
        <dbReference type="Proteomes" id="UP000800200"/>
    </source>
</evidence>
<name>A0A6A6E2F9_9PEZI</name>
<dbReference type="PROSITE" id="PS00941">
    <property type="entry name" value="CARBOXYLESTERASE_B_2"/>
    <property type="match status" value="1"/>
</dbReference>
<dbReference type="PROSITE" id="PS00122">
    <property type="entry name" value="CARBOXYLESTERASE_B_1"/>
    <property type="match status" value="1"/>
</dbReference>
<keyword evidence="2 3" id="KW-0378">Hydrolase</keyword>
<dbReference type="InterPro" id="IPR019826">
    <property type="entry name" value="Carboxylesterase_B_AS"/>
</dbReference>
<dbReference type="Gene3D" id="3.40.50.1820">
    <property type="entry name" value="alpha/beta hydrolase"/>
    <property type="match status" value="1"/>
</dbReference>
<dbReference type="AlphaFoldDB" id="A0A6A6E2F9"/>
<feature type="signal peptide" evidence="3">
    <location>
        <begin position="1"/>
        <end position="22"/>
    </location>
</feature>
<evidence type="ECO:0000256" key="1">
    <source>
        <dbReference type="ARBA" id="ARBA00005964"/>
    </source>
</evidence>
<protein>
    <recommendedName>
        <fullName evidence="3">Carboxylic ester hydrolase</fullName>
        <ecNumber evidence="3">3.1.1.-</ecNumber>
    </recommendedName>
</protein>